<keyword evidence="3" id="KW-1185">Reference proteome</keyword>
<evidence type="ECO:0000313" key="3">
    <source>
        <dbReference type="Proteomes" id="UP001562159"/>
    </source>
</evidence>
<comment type="caution">
    <text evidence="2">The sequence shown here is derived from an EMBL/GenBank/DDBJ whole genome shotgun (WGS) entry which is preliminary data.</text>
</comment>
<proteinExistence type="predicted"/>
<feature type="transmembrane region" description="Helical" evidence="1">
    <location>
        <begin position="112"/>
        <end position="133"/>
    </location>
</feature>
<evidence type="ECO:0008006" key="4">
    <source>
        <dbReference type="Google" id="ProtNLM"/>
    </source>
</evidence>
<feature type="transmembrane region" description="Helical" evidence="1">
    <location>
        <begin position="85"/>
        <end position="105"/>
    </location>
</feature>
<reference evidence="2 3" key="1">
    <citation type="submission" date="2024-07" db="EMBL/GenBank/DDBJ databases">
        <title>Molecular mechanisms and environmental adaptations of flagellar loss and biofilm growth of Rhodanobacter under environmental stress.</title>
        <authorList>
            <person name="Chen M."/>
        </authorList>
    </citation>
    <scope>NUCLEOTIDE SEQUENCE [LARGE SCALE GENOMIC DNA]</scope>
    <source>
        <strain evidence="2 3">RS22</strain>
    </source>
</reference>
<sequence length="276" mass="29220">MNLPAFLQRTSPLCGQDAGTQLKRQTHICSFWTVKGDVVAHESQESTRNRRSNNALVCVVIGALAGVWLMVFSHTGSTDVATQSLGATIGCAAILALASYGLCSLTKQHTPWVYALATILVAILAGVGMRISLHDRVASAAAETTQLTSVDSSMVSATSSAPASPEPASGQTISTLGLPSGYHIVAPAVTIAPHAAEGIPDDLNWSTSVGEAQTGDDWDFVEPAFVAQHPDISYGQNKQIMQENLKRFANPQLSNIKLLEAAYAASREDSRWATTQ</sequence>
<protein>
    <recommendedName>
        <fullName evidence="4">Transmembrane protein</fullName>
    </recommendedName>
</protein>
<evidence type="ECO:0000313" key="2">
    <source>
        <dbReference type="EMBL" id="MEY2183877.1"/>
    </source>
</evidence>
<accession>A0ABV4AU12</accession>
<keyword evidence="1" id="KW-0472">Membrane</keyword>
<evidence type="ECO:0000256" key="1">
    <source>
        <dbReference type="SAM" id="Phobius"/>
    </source>
</evidence>
<keyword evidence="1" id="KW-1133">Transmembrane helix</keyword>
<dbReference type="EMBL" id="JBGBPY010000001">
    <property type="protein sequence ID" value="MEY2183877.1"/>
    <property type="molecule type" value="Genomic_DNA"/>
</dbReference>
<keyword evidence="1" id="KW-0812">Transmembrane</keyword>
<name>A0ABV4AU12_9GAMM</name>
<gene>
    <name evidence="2" type="ORF">AB7878_15760</name>
</gene>
<dbReference type="Proteomes" id="UP001562159">
    <property type="component" value="Unassembled WGS sequence"/>
</dbReference>
<feature type="transmembrane region" description="Helical" evidence="1">
    <location>
        <begin position="55"/>
        <end position="73"/>
    </location>
</feature>
<organism evidence="2 3">
    <name type="scientific">Rhodanobacter humi</name>
    <dbReference type="NCBI Taxonomy" id="1888173"/>
    <lineage>
        <taxon>Bacteria</taxon>
        <taxon>Pseudomonadati</taxon>
        <taxon>Pseudomonadota</taxon>
        <taxon>Gammaproteobacteria</taxon>
        <taxon>Lysobacterales</taxon>
        <taxon>Rhodanobacteraceae</taxon>
        <taxon>Rhodanobacter</taxon>
    </lineage>
</organism>